<feature type="transmembrane region" description="Helical" evidence="2">
    <location>
        <begin position="122"/>
        <end position="144"/>
    </location>
</feature>
<dbReference type="PROSITE" id="PS00018">
    <property type="entry name" value="EF_HAND_1"/>
    <property type="match status" value="1"/>
</dbReference>
<evidence type="ECO:0000256" key="1">
    <source>
        <dbReference type="SAM" id="MobiDB-lite"/>
    </source>
</evidence>
<protein>
    <recommendedName>
        <fullName evidence="3">EF-hand domain-containing protein</fullName>
    </recommendedName>
</protein>
<dbReference type="Gene3D" id="3.50.4.10">
    <property type="entry name" value="Hepatocyte Growth Factor"/>
    <property type="match status" value="1"/>
</dbReference>
<dbReference type="Pfam" id="PF14295">
    <property type="entry name" value="PAN_4"/>
    <property type="match status" value="1"/>
</dbReference>
<accession>A0A7R9U902</accession>
<keyword evidence="2" id="KW-1133">Transmembrane helix</keyword>
<dbReference type="InterPro" id="IPR018247">
    <property type="entry name" value="EF_Hand_1_Ca_BS"/>
</dbReference>
<feature type="domain" description="EF-hand" evidence="3">
    <location>
        <begin position="76"/>
        <end position="111"/>
    </location>
</feature>
<feature type="compositionally biased region" description="Basic and acidic residues" evidence="1">
    <location>
        <begin position="1"/>
        <end position="13"/>
    </location>
</feature>
<dbReference type="PROSITE" id="PS50222">
    <property type="entry name" value="EF_HAND_2"/>
    <property type="match status" value="1"/>
</dbReference>
<dbReference type="InterPro" id="IPR003609">
    <property type="entry name" value="Pan_app"/>
</dbReference>
<dbReference type="EMBL" id="HBEA01010700">
    <property type="protein sequence ID" value="CAD8258694.1"/>
    <property type="molecule type" value="Transcribed_RNA"/>
</dbReference>
<evidence type="ECO:0000259" key="3">
    <source>
        <dbReference type="PROSITE" id="PS50222"/>
    </source>
</evidence>
<dbReference type="InterPro" id="IPR002048">
    <property type="entry name" value="EF_hand_dom"/>
</dbReference>
<name>A0A7R9U902_9STRA</name>
<dbReference type="GO" id="GO:0005509">
    <property type="term" value="F:calcium ion binding"/>
    <property type="evidence" value="ECO:0007669"/>
    <property type="project" value="InterPro"/>
</dbReference>
<feature type="region of interest" description="Disordered" evidence="1">
    <location>
        <begin position="1"/>
        <end position="31"/>
    </location>
</feature>
<proteinExistence type="predicted"/>
<organism evidence="4">
    <name type="scientific">Pinguiococcus pyrenoidosus</name>
    <dbReference type="NCBI Taxonomy" id="172671"/>
    <lineage>
        <taxon>Eukaryota</taxon>
        <taxon>Sar</taxon>
        <taxon>Stramenopiles</taxon>
        <taxon>Ochrophyta</taxon>
        <taxon>Pinguiophyceae</taxon>
        <taxon>Pinguiochrysidales</taxon>
        <taxon>Pinguiochrysidaceae</taxon>
        <taxon>Pinguiococcus</taxon>
    </lineage>
</organism>
<dbReference type="Gene3D" id="2.60.120.260">
    <property type="entry name" value="Galactose-binding domain-like"/>
    <property type="match status" value="1"/>
</dbReference>
<evidence type="ECO:0000256" key="2">
    <source>
        <dbReference type="SAM" id="Phobius"/>
    </source>
</evidence>
<gene>
    <name evidence="4" type="ORF">PPYR1160_LOCUS8195</name>
</gene>
<keyword evidence="2" id="KW-0472">Membrane</keyword>
<reference evidence="4" key="1">
    <citation type="submission" date="2021-01" db="EMBL/GenBank/DDBJ databases">
        <authorList>
            <person name="Corre E."/>
            <person name="Pelletier E."/>
            <person name="Niang G."/>
            <person name="Scheremetjew M."/>
            <person name="Finn R."/>
            <person name="Kale V."/>
            <person name="Holt S."/>
            <person name="Cochrane G."/>
            <person name="Meng A."/>
            <person name="Brown T."/>
            <person name="Cohen L."/>
        </authorList>
    </citation>
    <scope>NUCLEOTIDE SEQUENCE</scope>
    <source>
        <strain evidence="4">CCMP2078</strain>
    </source>
</reference>
<sequence>MERRPPDEGKVDEEMQAGKQGGLSKQDDLARESNRTVLRKGSDTFSQSFSDLIRGVSSPVMLARTKKPSVAFSLSNFPEDLRDTLRVLDLDNNGYIESSEVAAAATALDQSRHQNNFLRRMIVVLIVFLVLFAGTIFGLTYTVVELTKEVSVSDEDPVMRVHGTDTAVLVGSTDFVILEDGSMVPRDAADSLVISATPVSYAFLPDLVGMPLEVINSVSTLSFVTVDGAAHSLRISGVLLMRGADAMSNSLTLYAKIDDLSVFIAGDGTAMLQSKSEADRRIVLPTPEEANARRRALLESDKGTNLSSRCHPTTGKCLFTLHEIMHLHGVVDGVPGRHLQGVSSQANGNAFAVVDIDARTANVNTGFVTWDEEVDSDVAVPPAADAELDDGEQLIFDEHGCIVERGFDVVGYPLTVKHCFKFIHTSSCAFDLDGSSTDNGYTISASDLSALYEEDENQSCDTPMKESARGYCECGSGYKIRAGACSSGVVSGDFKCVDLCRDDAFANDRTTIDLFGVEGERLTRRLDLPEQITEDLFRVDARDNGFFDVEVEDNVYYSFRLAYRRETPRFFGQDDYPAWLDWDEHVAAHYTSTSLADNGLTWHDVSGKGRDAHVTGTALEKVLLKEGTGLENDTIIVRGASSSSIDFDDAIFPTPVFLQQTRANFKDCEARDDCISLATAVRSALGAIGVNDTSFGAWYEAGGVDERPDHDTYIAACQKVAASDARCGRYFDVYAPDFAALKAGFDAAFSSLLDGIFLDPPSFREGLGFHDYEPCAQLGQDCTCDGELRFALSSANNLTRHDDHFRVTTETADFRDLPGFDGLWAVGAPATFQGEVAHYYAASGTYSCSADSLLNENITLEYNELGRAAYNVSNWDCYCRDHPRHVAEAERELLGAVLKHQVLFEDWATLRPFAPATSSVFTDDRALSEFGGDGIPLVNPLHELRQSGFGAAPALEDGVEATCRCLEDYGEAFFQLGDGLVTTGEEALSVCAAKGLRGAVPESPAENEAAMAACGPDSLLSIGYDATTEKLRDLNSNGVLVFDAFADVGLTSPSGYTCTEDRSLCVREESHPEAPASAAIMQCASEGAHVCLIEDYAQLCGAGIDPYQGISGEWLGNHGFLNNWDDEYFVTGTSSCQGVEKLAGVDHHVAQRRYKCCRQGRLANGFTGSCPQSLQTSSQDSFNPPMQTANGEVCASSVLPAQTMHGAIVTCRDKGAHVCRHDELMQLCGVGNPFAGFTSGWYGNNAGPTWDNHHGVWNRDFCGGGNNDGPVEHAGNVHFFRCCSSSDEVVTANEQITPECPPDYERIGGLCLHRPPQNELKKFRPAQEYCMERGGSICSHVEMQEMCGYGVNVYDNQSPGWYSDREADDTYLTWNRGFCDSNNDGKGFHKDDPLSATWRCCRPASVPATFPPPNHAALVAPEGAMVLTPADFTCNADKSICFKRFATSVAAFQAFDTCKSHGARMCTGDDFVRLCSEDILAFQSGDWMGDRGFADGTSDDRYFKTNRDTCSANIDGIAFASVSAGPFACCKAGDLAERAKPTCPSGLRDGQTPNGEVCMSEMKPAAHATVAMATCSSLEGHVCRMHDMFQLCSAGYNPYSGISLGWYGDHGKAAGGDFDDEYAFWNNGFCRANNDGPGLVSTSANLPYRCCGRARGYKAVEAIEKACPEGYTQAGSLCFLDSGESLKAQDAINYCANSGGRVCRHVDMQEICGYGMNPYNGDSIGWYGQADQSNMYGTWNRAVCTANGDNDGSARSASSSPLPFRCCRDAGIPDLSATEGVVVLQDGPLWSISETVAPSPACCEGYDVTQSDIVLSRDELIEADFDGGGIYALQTDDPRSFTERKGLYTTMFHIARYGEDEGVPKKRIFQNTRSPDWFDGFDGGMSGVANHFNDFSTVAVDRHADQWVLSTSAECIYRSNFQTRPSECLPSGGNLVGLDLAVNPTPAEASAFDIAEILVLTTPYPLDETQMEDMERLLFKKHLPLFIRGHYPVDSLADDLQTDSPDPTIWKDSGLYGRDAAWEDQNGYTLKDNDISGFSVQVTGGNRLSFPRGTLPQDTEEYTVMAVTFSESNQDVLRTEDDAELQSCFSTMTTSAWKAAGCEKQGPRVTIQSTVEDAALLLCEVEVFASSDSSAPNLALEQPTTVSSTAGVSSPGLAVDGDSSTCARSLASGTQVFELLLSASDAIDRIVIHAGAGSSAFSVLVDGVEVGRTVQSLGQGTSQNLVPAYLAGQGPFTFFGDGASLGHSIWIKKPASSGAYLEICEIEVYAEPSTYTPGGVKNPSISSRSFATSDALATGSQPASALLDGNYLTCVKTLEGAEGLLRIDLPRGALPTSVNVFTRAGPSTCEEQALALEGAQVFVGDTIDLYEEASVPLVSKCGVASHVRTTQRDVAETTLVVDVGAGLTICEVELFVVGFNGTSVPYDLTARASYTDEATLAGAQVAKALTDGSTVCTAANALADSVLHISIDPSVIPARVVLHYETDIAPESVGQTTASLSHGIALGDFPALSASSGEVMLEISEATRDAVSSFITFEKDNVRSEVDSGCGVGSPKEAAGVAFAVLPSSTPCACSAACEADSQCVAWKYNRNAGHPNYRRCFLSESEVELSAKEALDFIGGVKASTPPASAEGLDLFLESSAEYEVADLVVFDGHFPGQLVADFQEYFDEQYLYLLSDGQELAAPIVNLRETFTVEGGGVQWASGVPVTWEQDPANHDTLTDELRAELGLHPLAHALSGLDTYLVSDNLKPPCLVASSNSEYVSLWGLDPVRTEAFDHSKKRTRDSYGVEIEKMSICRRVQTVEAALRDLDDSTVCGLTTLNGENPTCQPLDLIATFTGSGVTFKWLPGCRAGSKFQINRNGNTQIGSDFVRTVEDPEGPVSAAEKRAFCSEYIEPGAVVLDFDQELFSARVGEEIEYCVRSIVDTEFGEVASNWRCTTLRIPFYADNEIQVEAGGSPLPGVVLDAALCAQDDASCFDSSGQTTWLHTIPDGGYTMSYAMYNTDPDFVAFDAEATGGSVERCSASNGQVVEGEADFTMLFDEREGLAWYRSTPGCLLKIANYTAPPDDLPSFTVVDGGAVQQLSGFIGLSLHLVTQRSPSWEYMAINCRETCGITGEKDKSGPAAKFAESQVPNVRSRQFCERYAYRCPALVGDVVLTDAEQGALILGSDTEESTSVVCSPYEGTYAYFDEDGQSGAGYKCCDGSVPTGWDNCERHFTVCDQGDVDRQVSSVPDVPQKELRVFVESGAPIFADSQDRDEEDLPWLYFYTGPEDSASSTEVSLVNPAMAKLGDEVSISSSPIQVVNARVTRTEDFYFGRTDNGGVWAKALLGPDGPSSNLRNIFVFPFVASEFLDETGAHVATAFHKFSAQGAQTLEPGGVVLPVRTSQGDVGILSDETAVVVPVHVSHPEVPESACGVVHILMCAYTSTGLEAGCAKTDQTGFAFIQVPIGLDITIRNGCPNPQLDAAENSEQCAGDDEIKLGREIVQTAEREPDVLVSSADAARGVEQAFVEVSSRLLETRAGAGRFRTVDGSNSVDGYLTVQPYRQLVRNGIYVKLTSTNRTECDFIVPLSEMVQTSESDVALNKRFMTPLPMDEGYVAQVYHEDDDILASLDSEDAKAGALAVTSFINSLPSTAIAEDDPEPAVEVLYRKPATIEAELNFRTPEAPIPLVGLDNCVNARDETIFTAANSAVSPETRLEVTFSVREEYNAFEVELAGDLLFVPGTLITQDNLAAFPEAREFVGGNLAGESDAILNNVCSGNSGCTIPNALDTACEEVTDVCLLHGTLYQMAIVQLGLPERFAPYTKDIVARFVPDIDDVPSETQQEMLSTDNVIWKVVVTGDIPLTLNQAIKLPEYIPFVILRRPPGDESVTTWHKDTSIDVQVAIADEFGAGAFFDGKAGLARHSTVSQTVGAVAAPGGAGAQFTLKVKMLEEEGWKGATTGHEGQISGIAIDGDMVSLTASASYSTPTGIYGDFADLLVTPSLSIRTITVLPIAFNLTSDATFCGGFELNEASKWQLLDGAAAGHPDCAGATSQGEQDACALSKALEAYLDSAERSELTIEDGETDQDLKDRLRRDYAKKAIADTSWNALSIHSVWDVLFMRLPQLQERCLEEHSRIMCFASDADVLSDFDALGEEYEDFKWCKPIVDSSGSPECIRFQAFGDADDDGDTELLALARLEATLEGIQGWKQAVDLNEALKARAQPVRAGELVQSPLLTGRESEQLLPAAEQQIQEDMETRTQKDVLDRLKLANPAGVTRNGFQGKHDGITGTQEMQAEASILAFTGGGSKTEYEYSSAASQKLVLRREGYYNGRFSLGTDFFIALGSVTGFAADFEAGPIFHEDDQQTSEETRRQKTTVSFTLQDGQDLDAYDVRVLTDPIYGTPVFDLVAGRSRCPHEPGTDPREQWDFRFSDGPDLLDAKFEPNKKVRVVSRPVGADLGTPASFAVDLFNISPYDDYIVPYIRINSESDSDLEGRTYYGIYGVRMESDFTMETGTYEMPLLPGGESNHWRVDMFPSSDDERDFAERAARMLEEGKTDAAGREHPGALYCNVEITIFSTCEWREVPKRGSVRTDDMDFCNEFDILKGEFPSTVLCHDEVLPEIFDGRDDTPQFALEVDLHRSILISCLSMDNTRDLCDPSSYTDDLGPPCAGMDSTGW</sequence>
<keyword evidence="2" id="KW-0812">Transmembrane</keyword>
<evidence type="ECO:0000313" key="4">
    <source>
        <dbReference type="EMBL" id="CAD8258694.1"/>
    </source>
</evidence>